<dbReference type="SUPFAM" id="SSF47459">
    <property type="entry name" value="HLH, helix-loop-helix DNA-binding domain"/>
    <property type="match status" value="1"/>
</dbReference>
<feature type="compositionally biased region" description="Basic and acidic residues" evidence="1">
    <location>
        <begin position="112"/>
        <end position="129"/>
    </location>
</feature>
<evidence type="ECO:0000313" key="4">
    <source>
        <dbReference type="Proteomes" id="UP001149813"/>
    </source>
</evidence>
<dbReference type="OrthoDB" id="690068at2759"/>
<reference evidence="3" key="1">
    <citation type="submission" date="2022-07" db="EMBL/GenBank/DDBJ databases">
        <title>Phylogenomic reconstructions and comparative analyses of Kickxellomycotina fungi.</title>
        <authorList>
            <person name="Reynolds N.K."/>
            <person name="Stajich J.E."/>
            <person name="Barry K."/>
            <person name="Grigoriev I.V."/>
            <person name="Crous P."/>
            <person name="Smith M.E."/>
        </authorList>
    </citation>
    <scope>NUCLEOTIDE SEQUENCE</scope>
    <source>
        <strain evidence="3">NBRC 32514</strain>
    </source>
</reference>
<organism evidence="3 4">
    <name type="scientific">Coemansia erecta</name>
    <dbReference type="NCBI Taxonomy" id="147472"/>
    <lineage>
        <taxon>Eukaryota</taxon>
        <taxon>Fungi</taxon>
        <taxon>Fungi incertae sedis</taxon>
        <taxon>Zoopagomycota</taxon>
        <taxon>Kickxellomycotina</taxon>
        <taxon>Kickxellomycetes</taxon>
        <taxon>Kickxellales</taxon>
        <taxon>Kickxellaceae</taxon>
        <taxon>Coemansia</taxon>
    </lineage>
</organism>
<dbReference type="SMART" id="SM00353">
    <property type="entry name" value="HLH"/>
    <property type="match status" value="1"/>
</dbReference>
<proteinExistence type="predicted"/>
<evidence type="ECO:0000256" key="1">
    <source>
        <dbReference type="SAM" id="MobiDB-lite"/>
    </source>
</evidence>
<feature type="region of interest" description="Disordered" evidence="1">
    <location>
        <begin position="146"/>
        <end position="186"/>
    </location>
</feature>
<dbReference type="PROSITE" id="PS50888">
    <property type="entry name" value="BHLH"/>
    <property type="match status" value="1"/>
</dbReference>
<dbReference type="Gene3D" id="4.10.280.10">
    <property type="entry name" value="Helix-loop-helix DNA-binding domain"/>
    <property type="match status" value="1"/>
</dbReference>
<evidence type="ECO:0000313" key="3">
    <source>
        <dbReference type="EMBL" id="KAJ1721579.1"/>
    </source>
</evidence>
<dbReference type="Proteomes" id="UP001149813">
    <property type="component" value="Unassembled WGS sequence"/>
</dbReference>
<feature type="compositionally biased region" description="Basic residues" evidence="1">
    <location>
        <begin position="92"/>
        <end position="106"/>
    </location>
</feature>
<feature type="compositionally biased region" description="Polar residues" evidence="1">
    <location>
        <begin position="174"/>
        <end position="184"/>
    </location>
</feature>
<dbReference type="GO" id="GO:0046983">
    <property type="term" value="F:protein dimerization activity"/>
    <property type="evidence" value="ECO:0007669"/>
    <property type="project" value="InterPro"/>
</dbReference>
<comment type="caution">
    <text evidence="3">The sequence shown here is derived from an EMBL/GenBank/DDBJ whole genome shotgun (WGS) entry which is preliminary data.</text>
</comment>
<sequence length="190" mass="21508">MSHSASTSPIVPPGVRALQGTYSRQLTAEEKEMKRKVSHSAIEKRRRERTNAVLRELQEIVPGLSKPGKIQKLEILEAAADYIRQLTSGQKAHMHKSSKHGRRHNFQPHPYRHYEYQPHPRDEHNERTHFDMPQSHSVDLGRVVSEELSTSQPTAMATPLSECTNAPTEDARSSPPTDDPSSMKVNFLLC</sequence>
<dbReference type="InterPro" id="IPR011598">
    <property type="entry name" value="bHLH_dom"/>
</dbReference>
<dbReference type="Pfam" id="PF00010">
    <property type="entry name" value="HLH"/>
    <property type="match status" value="1"/>
</dbReference>
<protein>
    <submittedName>
        <fullName evidence="3">Upstream stimulatory factor 1</fullName>
    </submittedName>
</protein>
<feature type="region of interest" description="Disordered" evidence="1">
    <location>
        <begin position="88"/>
        <end position="129"/>
    </location>
</feature>
<dbReference type="EMBL" id="JANBOJ010000162">
    <property type="protein sequence ID" value="KAJ1721579.1"/>
    <property type="molecule type" value="Genomic_DNA"/>
</dbReference>
<feature type="compositionally biased region" description="Polar residues" evidence="1">
    <location>
        <begin position="147"/>
        <end position="167"/>
    </location>
</feature>
<gene>
    <name evidence="3" type="primary">USF1</name>
    <name evidence="3" type="ORF">LPJ53_003923</name>
</gene>
<accession>A0A9W7Y055</accession>
<dbReference type="InterPro" id="IPR036638">
    <property type="entry name" value="HLH_DNA-bd_sf"/>
</dbReference>
<keyword evidence="4" id="KW-1185">Reference proteome</keyword>
<evidence type="ECO:0000259" key="2">
    <source>
        <dbReference type="PROSITE" id="PS50888"/>
    </source>
</evidence>
<feature type="domain" description="BHLH" evidence="2">
    <location>
        <begin position="34"/>
        <end position="86"/>
    </location>
</feature>
<dbReference type="AlphaFoldDB" id="A0A9W7Y055"/>
<name>A0A9W7Y055_9FUNG</name>